<protein>
    <submittedName>
        <fullName evidence="2">Uncharacterized protein</fullName>
    </submittedName>
</protein>
<comment type="caution">
    <text evidence="2">The sequence shown here is derived from an EMBL/GenBank/DDBJ whole genome shotgun (WGS) entry which is preliminary data.</text>
</comment>
<evidence type="ECO:0000256" key="1">
    <source>
        <dbReference type="SAM" id="Phobius"/>
    </source>
</evidence>
<proteinExistence type="predicted"/>
<evidence type="ECO:0000313" key="2">
    <source>
        <dbReference type="EMBL" id="EOR95988.1"/>
    </source>
</evidence>
<keyword evidence="1" id="KW-1133">Transmembrane helix</keyword>
<dbReference type="EMBL" id="AQPN01000032">
    <property type="protein sequence ID" value="EOR95988.1"/>
    <property type="molecule type" value="Genomic_DNA"/>
</dbReference>
<reference evidence="2 3" key="1">
    <citation type="journal article" date="2013" name="Genome Announc.">
        <title>Draft Genome Sequence of Arcticibacter svalbardensis Strain MN12-7T, a Member of the Family Sphingobacteriaceae Isolated from an Arctic Soil Sample.</title>
        <authorList>
            <person name="Shivaji S."/>
            <person name="Ara S."/>
            <person name="Prasad S."/>
            <person name="Manasa B.P."/>
            <person name="Begum Z."/>
            <person name="Singh A."/>
            <person name="Kumar Pinnaka A."/>
        </authorList>
    </citation>
    <scope>NUCLEOTIDE SEQUENCE [LARGE SCALE GENOMIC DNA]</scope>
    <source>
        <strain evidence="2 3">MN12-7</strain>
    </source>
</reference>
<name>R9GWE0_9SPHI</name>
<keyword evidence="3" id="KW-1185">Reference proteome</keyword>
<keyword evidence="1" id="KW-0812">Transmembrane</keyword>
<gene>
    <name evidence="2" type="ORF">ADIARSV_0804</name>
</gene>
<dbReference type="Proteomes" id="UP000014174">
    <property type="component" value="Unassembled WGS sequence"/>
</dbReference>
<feature type="transmembrane region" description="Helical" evidence="1">
    <location>
        <begin position="12"/>
        <end position="34"/>
    </location>
</feature>
<organism evidence="2 3">
    <name type="scientific">Arcticibacter svalbardensis MN12-7</name>
    <dbReference type="NCBI Taxonomy" id="1150600"/>
    <lineage>
        <taxon>Bacteria</taxon>
        <taxon>Pseudomonadati</taxon>
        <taxon>Bacteroidota</taxon>
        <taxon>Sphingobacteriia</taxon>
        <taxon>Sphingobacteriales</taxon>
        <taxon>Sphingobacteriaceae</taxon>
        <taxon>Arcticibacter</taxon>
    </lineage>
</organism>
<accession>R9GWE0</accession>
<evidence type="ECO:0000313" key="3">
    <source>
        <dbReference type="Proteomes" id="UP000014174"/>
    </source>
</evidence>
<sequence>MLLLQNELSDVSLFSPILFAFLLLIVWPSISIAYDFSDGKEFKYSTLMP</sequence>
<dbReference type="AlphaFoldDB" id="R9GWE0"/>
<dbReference type="RefSeq" id="WP_016194049.1">
    <property type="nucleotide sequence ID" value="NZ_AQPN01000032.1"/>
</dbReference>
<keyword evidence="1" id="KW-0472">Membrane</keyword>